<dbReference type="EMBL" id="DF845777">
    <property type="protein sequence ID" value="GAT49693.1"/>
    <property type="molecule type" value="Genomic_DNA"/>
</dbReference>
<proteinExistence type="predicted"/>
<accession>A0ABQ0LF06</accession>
<name>A0ABQ0LF06_MYCCL</name>
<evidence type="ECO:0000313" key="3">
    <source>
        <dbReference type="Proteomes" id="UP000815677"/>
    </source>
</evidence>
<evidence type="ECO:0000256" key="1">
    <source>
        <dbReference type="SAM" id="MobiDB-lite"/>
    </source>
</evidence>
<gene>
    <name evidence="2" type="ORF">MCHLO_06987</name>
</gene>
<dbReference type="InterPro" id="IPR041078">
    <property type="entry name" value="Plavaka"/>
</dbReference>
<reference evidence="2" key="1">
    <citation type="submission" date="2014-09" db="EMBL/GenBank/DDBJ databases">
        <title>Genome sequence of the luminous mushroom Mycena chlorophos for searching fungal bioluminescence genes.</title>
        <authorList>
            <person name="Tanaka Y."/>
            <person name="Kasuga D."/>
            <person name="Oba Y."/>
            <person name="Hase S."/>
            <person name="Sato K."/>
            <person name="Oba Y."/>
            <person name="Sakakibara Y."/>
        </authorList>
    </citation>
    <scope>NUCLEOTIDE SEQUENCE</scope>
</reference>
<organism evidence="2 3">
    <name type="scientific">Mycena chlorophos</name>
    <name type="common">Agaric fungus</name>
    <name type="synonym">Agaricus chlorophos</name>
    <dbReference type="NCBI Taxonomy" id="658473"/>
    <lineage>
        <taxon>Eukaryota</taxon>
        <taxon>Fungi</taxon>
        <taxon>Dikarya</taxon>
        <taxon>Basidiomycota</taxon>
        <taxon>Agaricomycotina</taxon>
        <taxon>Agaricomycetes</taxon>
        <taxon>Agaricomycetidae</taxon>
        <taxon>Agaricales</taxon>
        <taxon>Marasmiineae</taxon>
        <taxon>Mycenaceae</taxon>
        <taxon>Mycena</taxon>
    </lineage>
</organism>
<protein>
    <submittedName>
        <fullName evidence="2">Uncharacterized protein</fullName>
    </submittedName>
</protein>
<sequence length="519" mass="60276">MLILAQLPDSFHDWFKSVSGGDPPSGDLLTHCRRELMHGVWRMLLDDEFLEAWEHGIVIVCEDGIERCFFPRIFTYSADYPEKALLATIRNLGKCPCPRCLLPKEQVPDMGMDLDQKRREKLVRIDDDHRRSRIARVRTWIYEWGYRIKAAAVERWLSPFSEVPTSNAFSDRLSRFNFNPFKMLVPDFMHEFELGVFKAFFTHLLRVFQVYSHNCIVQLDYRFRLVPTFGQATIRRFSENTSALKKLAAWNWQAILICSLPVVEGLLDDPNDDAFILDVLFTLGEFHSFAKLKLHTDDTIAHLRHCQKELGRLLRRFLRVFLPSLAARGIIPKELPSEHNSRTSRQAKRAAKAAATKAAKRRASHNTDTSPKEKMYSLLTYKLHALGDYVASILWFGTLDSYSTQVGELEHRRVKRFYARTNKNRAVRQMTLLERRDTFFRNIRARAVKTATATVRPHAATPVRQIRRSKKTVPFAEREALPYAAPEQHYHVAASQNDSIHVPSWLYEHRNDPAVRVRS</sequence>
<dbReference type="Pfam" id="PF18759">
    <property type="entry name" value="Plavaka"/>
    <property type="match status" value="1"/>
</dbReference>
<keyword evidence="3" id="KW-1185">Reference proteome</keyword>
<evidence type="ECO:0000313" key="2">
    <source>
        <dbReference type="EMBL" id="GAT49693.1"/>
    </source>
</evidence>
<dbReference type="Proteomes" id="UP000815677">
    <property type="component" value="Unassembled WGS sequence"/>
</dbReference>
<feature type="region of interest" description="Disordered" evidence="1">
    <location>
        <begin position="336"/>
        <end position="370"/>
    </location>
</feature>